<organism evidence="1 2">
    <name type="scientific">Tremella mesenterica</name>
    <name type="common">Jelly fungus</name>
    <dbReference type="NCBI Taxonomy" id="5217"/>
    <lineage>
        <taxon>Eukaryota</taxon>
        <taxon>Fungi</taxon>
        <taxon>Dikarya</taxon>
        <taxon>Basidiomycota</taxon>
        <taxon>Agaricomycotina</taxon>
        <taxon>Tremellomycetes</taxon>
        <taxon>Tremellales</taxon>
        <taxon>Tremellaceae</taxon>
        <taxon>Tremella</taxon>
    </lineage>
</organism>
<dbReference type="OrthoDB" id="7691805at2759"/>
<keyword evidence="2" id="KW-1185">Reference proteome</keyword>
<dbReference type="Pfam" id="PF14223">
    <property type="entry name" value="Retrotran_gag_2"/>
    <property type="match status" value="1"/>
</dbReference>
<gene>
    <name evidence="1" type="ORF">M231_05690</name>
</gene>
<protein>
    <submittedName>
        <fullName evidence="1">Uncharacterized protein</fullName>
    </submittedName>
</protein>
<reference evidence="1 2" key="1">
    <citation type="submission" date="2016-06" db="EMBL/GenBank/DDBJ databases">
        <title>Evolution of pathogenesis and genome organization in the Tremellales.</title>
        <authorList>
            <person name="Cuomo C."/>
            <person name="Litvintseva A."/>
            <person name="Heitman J."/>
            <person name="Chen Y."/>
            <person name="Sun S."/>
            <person name="Springer D."/>
            <person name="Dromer F."/>
            <person name="Young S."/>
            <person name="Zeng Q."/>
            <person name="Chapman S."/>
            <person name="Gujja S."/>
            <person name="Saif S."/>
            <person name="Birren B."/>
        </authorList>
    </citation>
    <scope>NUCLEOTIDE SEQUENCE [LARGE SCALE GENOMIC DNA]</scope>
    <source>
        <strain evidence="1 2">ATCC 28783</strain>
    </source>
</reference>
<dbReference type="AlphaFoldDB" id="A0A4Q1BHF5"/>
<comment type="caution">
    <text evidence="1">The sequence shown here is derived from an EMBL/GenBank/DDBJ whole genome shotgun (WGS) entry which is preliminary data.</text>
</comment>
<name>A0A4Q1BHF5_TREME</name>
<proteinExistence type="predicted"/>
<evidence type="ECO:0000313" key="1">
    <source>
        <dbReference type="EMBL" id="RXK37031.1"/>
    </source>
</evidence>
<dbReference type="EMBL" id="SDIL01000079">
    <property type="protein sequence ID" value="RXK37031.1"/>
    <property type="molecule type" value="Genomic_DNA"/>
</dbReference>
<dbReference type="Proteomes" id="UP000289152">
    <property type="component" value="Unassembled WGS sequence"/>
</dbReference>
<accession>A0A4Q1BHF5</accession>
<evidence type="ECO:0000313" key="2">
    <source>
        <dbReference type="Proteomes" id="UP000289152"/>
    </source>
</evidence>
<dbReference type="InParanoid" id="A0A4Q1BHF5"/>
<sequence>MPVKGQVIGRRITGEELKEWEKWQVRENKAQGMIKGTVSDAVMLDLSEKMSAGEMWSYCLNMHVRATNENQRNVRQALLSYDLREDVTAKEMAKHVEECLKTMAEAKLVELIFDSQERAGLFLNTILAQSYRIIHMELLTEPKRDRTWDKVLTIFNAETARCKVHPAGKTCYKLSWASNNHSLTDRRPTDLG</sequence>